<dbReference type="PANTHER" id="PTHR10039:SF16">
    <property type="entry name" value="GPI INOSITOL-DEACYLASE"/>
    <property type="match status" value="1"/>
</dbReference>
<dbReference type="InterPro" id="IPR027417">
    <property type="entry name" value="P-loop_NTPase"/>
</dbReference>
<dbReference type="InterPro" id="IPR036537">
    <property type="entry name" value="Adaptor_Cbl_N_dom_sf"/>
</dbReference>
<dbReference type="CDD" id="cd21037">
    <property type="entry name" value="MLKL_NTD"/>
    <property type="match status" value="1"/>
</dbReference>
<keyword evidence="5" id="KW-1185">Reference proteome</keyword>
<comment type="caution">
    <text evidence="4">The sequence shown here is derived from an EMBL/GenBank/DDBJ whole genome shotgun (WGS) entry which is preliminary data.</text>
</comment>
<dbReference type="PANTHER" id="PTHR10039">
    <property type="entry name" value="AMELOGENIN"/>
    <property type="match status" value="1"/>
</dbReference>
<dbReference type="Gene3D" id="1.20.930.20">
    <property type="entry name" value="Adaptor protein Cbl, N-terminal domain"/>
    <property type="match status" value="1"/>
</dbReference>
<dbReference type="AlphaFoldDB" id="G4TGB0"/>
<accession>G4TGB0</accession>
<dbReference type="GO" id="GO:0007166">
    <property type="term" value="P:cell surface receptor signaling pathway"/>
    <property type="evidence" value="ECO:0007669"/>
    <property type="project" value="InterPro"/>
</dbReference>
<gene>
    <name evidence="4" type="ORF">PIIN_04315</name>
</gene>
<proteinExistence type="predicted"/>
<dbReference type="HOGENOM" id="CLU_000288_6_5_1"/>
<dbReference type="Gene3D" id="3.40.50.300">
    <property type="entry name" value="P-loop containing nucleotide triphosphate hydrolases"/>
    <property type="match status" value="1"/>
</dbReference>
<evidence type="ECO:0000259" key="3">
    <source>
        <dbReference type="Pfam" id="PF24883"/>
    </source>
</evidence>
<evidence type="ECO:0000313" key="4">
    <source>
        <dbReference type="EMBL" id="CCA70376.1"/>
    </source>
</evidence>
<dbReference type="SUPFAM" id="SSF52540">
    <property type="entry name" value="P-loop containing nucleoside triphosphate hydrolases"/>
    <property type="match status" value="1"/>
</dbReference>
<evidence type="ECO:0000313" key="5">
    <source>
        <dbReference type="Proteomes" id="UP000007148"/>
    </source>
</evidence>
<reference evidence="4 5" key="1">
    <citation type="journal article" date="2011" name="PLoS Pathog.">
        <title>Endophytic Life Strategies Decoded by Genome and Transcriptome Analyses of the Mutualistic Root Symbiont Piriformospora indica.</title>
        <authorList>
            <person name="Zuccaro A."/>
            <person name="Lahrmann U."/>
            <person name="Guldener U."/>
            <person name="Langen G."/>
            <person name="Pfiffi S."/>
            <person name="Biedenkopf D."/>
            <person name="Wong P."/>
            <person name="Samans B."/>
            <person name="Grimm C."/>
            <person name="Basiewicz M."/>
            <person name="Murat C."/>
            <person name="Martin F."/>
            <person name="Kogel K.H."/>
        </authorList>
    </citation>
    <scope>NUCLEOTIDE SEQUENCE [LARGE SCALE GENOMIC DNA]</scope>
    <source>
        <strain evidence="4 5">DSM 11827</strain>
    </source>
</reference>
<evidence type="ECO:0000256" key="2">
    <source>
        <dbReference type="SAM" id="MobiDB-lite"/>
    </source>
</evidence>
<sequence>MSASKSAKSKSRTDQDLSGSSARGETSKKDRLIDTANLGLEAAATISESSDILAPLKAACRTTKLILEVIQTVQHNQDDWNDVIQRLEEYMTAIENQIDSFENYPPEERVVDEAFSEPLIHYVRLLEDFHSMVSNMGFKRKRTGLGALASISRVKVDAETIRKFHRDIEDRHRQFMGALGLFTASRLQVVERHTKAILKNVDKSALQDLPLASFVASSVHTTCLQGTRQAVLQTISHWAESVTDKPIFWLCDIAGSGKSTVAMSATARWRTEGMLGGQFFFSMTNSEASTTDKFCSTMARELAQHMPALAPHIAEAVTENPAIMRGSFDEQFRTLVTDHLRHRPKPIILVIDAIDECKSAAQRRELVETLSTAVRQCRNLRIFMTSRPDPVIEAVLGSLSIKSKLEDRLHDITHRDNIDDIAIYVHQSLNQVLSEDKIQRLVAKANGLFIWASTACRMINNQSTLNTPESIYDRLMSLEESGAIDGVYDLVFERTDKESYTVLCHMLAILLVAFEPLTIGDMEDV</sequence>
<dbReference type="Proteomes" id="UP000007148">
    <property type="component" value="Unassembled WGS sequence"/>
</dbReference>
<name>G4TGB0_SERID</name>
<keyword evidence="1" id="KW-0677">Repeat</keyword>
<dbReference type="InterPro" id="IPR056884">
    <property type="entry name" value="NPHP3-like_N"/>
</dbReference>
<dbReference type="InterPro" id="IPR059179">
    <property type="entry name" value="MLKL-like_MCAfunc"/>
</dbReference>
<feature type="region of interest" description="Disordered" evidence="2">
    <location>
        <begin position="1"/>
        <end position="28"/>
    </location>
</feature>
<organism evidence="4 5">
    <name type="scientific">Serendipita indica (strain DSM 11827)</name>
    <name type="common">Root endophyte fungus</name>
    <name type="synonym">Piriformospora indica</name>
    <dbReference type="NCBI Taxonomy" id="1109443"/>
    <lineage>
        <taxon>Eukaryota</taxon>
        <taxon>Fungi</taxon>
        <taxon>Dikarya</taxon>
        <taxon>Basidiomycota</taxon>
        <taxon>Agaricomycotina</taxon>
        <taxon>Agaricomycetes</taxon>
        <taxon>Sebacinales</taxon>
        <taxon>Serendipitaceae</taxon>
        <taxon>Serendipita</taxon>
    </lineage>
</organism>
<feature type="domain" description="Nephrocystin 3-like N-terminal" evidence="3">
    <location>
        <begin position="227"/>
        <end position="387"/>
    </location>
</feature>
<dbReference type="InParanoid" id="G4TGB0"/>
<feature type="non-terminal residue" evidence="4">
    <location>
        <position position="525"/>
    </location>
</feature>
<dbReference type="eggNOG" id="KOG0266">
    <property type="taxonomic scope" value="Eukaryota"/>
</dbReference>
<dbReference type="Pfam" id="PF24883">
    <property type="entry name" value="NPHP3_N"/>
    <property type="match status" value="1"/>
</dbReference>
<evidence type="ECO:0000256" key="1">
    <source>
        <dbReference type="ARBA" id="ARBA00022737"/>
    </source>
</evidence>
<dbReference type="EMBL" id="CAFZ01000080">
    <property type="protein sequence ID" value="CCA70376.1"/>
    <property type="molecule type" value="Genomic_DNA"/>
</dbReference>
<protein>
    <submittedName>
        <fullName evidence="4">Related to archipelago beta form (F-box-WD40 repeat protein)</fullName>
    </submittedName>
</protein>
<dbReference type="OrthoDB" id="3248304at2759"/>